<dbReference type="SUPFAM" id="SSF74650">
    <property type="entry name" value="Galactose mutarotase-like"/>
    <property type="match status" value="1"/>
</dbReference>
<dbReference type="InterPro" id="IPR014718">
    <property type="entry name" value="GH-type_carb-bd"/>
</dbReference>
<proteinExistence type="inferred from homology"/>
<evidence type="ECO:0000256" key="1">
    <source>
        <dbReference type="ARBA" id="ARBA00001096"/>
    </source>
</evidence>
<dbReference type="EMBL" id="OU912926">
    <property type="protein sequence ID" value="CAG9933806.1"/>
    <property type="molecule type" value="Genomic_DNA"/>
</dbReference>
<evidence type="ECO:0000256" key="3">
    <source>
        <dbReference type="ARBA" id="ARBA00023235"/>
    </source>
</evidence>
<evidence type="ECO:0000256" key="4">
    <source>
        <dbReference type="PIRNR" id="PIRNR016020"/>
    </source>
</evidence>
<dbReference type="EC" id="5.1.3.15" evidence="4"/>
<dbReference type="PIRSF" id="PIRSF016020">
    <property type="entry name" value="PHexose_mutarotase"/>
    <property type="match status" value="1"/>
</dbReference>
<dbReference type="Proteomes" id="UP000839052">
    <property type="component" value="Chromosome"/>
</dbReference>
<protein>
    <recommendedName>
        <fullName evidence="4">Putative glucose-6-phosphate 1-epimerase</fullName>
        <ecNumber evidence="4">5.1.3.15</ecNumber>
    </recommendedName>
</protein>
<keyword evidence="6" id="KW-1185">Reference proteome</keyword>
<dbReference type="GO" id="GO:0047938">
    <property type="term" value="F:glucose-6-phosphate 1-epimerase activity"/>
    <property type="evidence" value="ECO:0007669"/>
    <property type="project" value="UniProtKB-EC"/>
</dbReference>
<evidence type="ECO:0000313" key="6">
    <source>
        <dbReference type="Proteomes" id="UP000839052"/>
    </source>
</evidence>
<dbReference type="CDD" id="cd09020">
    <property type="entry name" value="D-hex-6-P-epi_like"/>
    <property type="match status" value="1"/>
</dbReference>
<dbReference type="PANTHER" id="PTHR11122">
    <property type="entry name" value="APOSPORY-ASSOCIATED PROTEIN C-RELATED"/>
    <property type="match status" value="1"/>
</dbReference>
<dbReference type="RefSeq" id="WP_239797531.1">
    <property type="nucleotide sequence ID" value="NZ_OU912926.1"/>
</dbReference>
<evidence type="ECO:0000256" key="2">
    <source>
        <dbReference type="ARBA" id="ARBA00005866"/>
    </source>
</evidence>
<sequence length="305" mass="33186">MSPLDVTTLNQKFAIPGQLKFTEDVNGLIIACIANEQAQSTISLQGAHVMTFEPVGEKPVIWLSPAAKLVRGKSIRGGVPICWPWFGAHATDSTFPGHGFARTVPWQIVASEVLSDGSTRITFELPQSSIPVAQWPHACQVRSIVTIGKEMTVELITENTGQMMFEIGEALHTYFAISDVNKIRITGLEGCTYLDKVGDWQRRTQAGAVTIAAEVDRLYVNTDSDCLIVDSGHKRCIRIAKRGSLSTVVWNPWVEKATKMGDFGSDTGYCGMVCVESANAAENCVEVPAGATHSLHVTYSIEKTQ</sequence>
<comment type="similarity">
    <text evidence="2 4">Belongs to the glucose-6-phosphate 1-epimerase family.</text>
</comment>
<dbReference type="InterPro" id="IPR008183">
    <property type="entry name" value="Aldose_1/G6P_1-epimerase"/>
</dbReference>
<evidence type="ECO:0000313" key="5">
    <source>
        <dbReference type="EMBL" id="CAG9933806.1"/>
    </source>
</evidence>
<keyword evidence="3 4" id="KW-0413">Isomerase</keyword>
<dbReference type="PANTHER" id="PTHR11122:SF13">
    <property type="entry name" value="GLUCOSE-6-PHOSPHATE 1-EPIMERASE"/>
    <property type="match status" value="1"/>
</dbReference>
<dbReference type="InterPro" id="IPR025532">
    <property type="entry name" value="G6P_1-epimerase"/>
</dbReference>
<name>A0ABN8AT78_9PROT</name>
<comment type="catalytic activity">
    <reaction evidence="1">
        <text>alpha-D-glucose 6-phosphate = beta-D-glucose 6-phosphate</text>
        <dbReference type="Rhea" id="RHEA:16249"/>
        <dbReference type="ChEBI" id="CHEBI:58225"/>
        <dbReference type="ChEBI" id="CHEBI:58247"/>
        <dbReference type="EC" id="5.1.3.15"/>
    </reaction>
</comment>
<dbReference type="Gene3D" id="2.70.98.10">
    <property type="match status" value="1"/>
</dbReference>
<reference evidence="5 6" key="1">
    <citation type="submission" date="2021-10" db="EMBL/GenBank/DDBJ databases">
        <authorList>
            <person name="Koch H."/>
        </authorList>
    </citation>
    <scope>NUCLEOTIDE SEQUENCE [LARGE SCALE GENOMIC DNA]</scope>
    <source>
        <strain evidence="5">6680</strain>
    </source>
</reference>
<dbReference type="Pfam" id="PF01263">
    <property type="entry name" value="Aldose_epim"/>
    <property type="match status" value="1"/>
</dbReference>
<organism evidence="5 6">
    <name type="scientific">Candidatus Nitrotoga arctica</name>
    <dbReference type="NCBI Taxonomy" id="453162"/>
    <lineage>
        <taxon>Bacteria</taxon>
        <taxon>Pseudomonadati</taxon>
        <taxon>Pseudomonadota</taxon>
        <taxon>Betaproteobacteria</taxon>
        <taxon>Nitrosomonadales</taxon>
        <taxon>Gallionellaceae</taxon>
        <taxon>Candidatus Nitrotoga</taxon>
    </lineage>
</organism>
<accession>A0ABN8AT78</accession>
<dbReference type="InterPro" id="IPR011013">
    <property type="entry name" value="Gal_mutarotase_sf_dom"/>
</dbReference>
<gene>
    <name evidence="5" type="ORF">NTG6680_2557</name>
</gene>